<keyword evidence="1" id="KW-1133">Transmembrane helix</keyword>
<sequence>MKHSQSIGIIAALALIGVCFLPWSYIPGLQATLTGMNTGVTHFGRPGLLTMVLAALSAVLFLIPKIWAKRTNVVISAVGISWAVRNFLLLSACLMGDCPEKRAGLYLILLLSFVVLLMSFFPKLDVNKKED</sequence>
<organism evidence="2 3">
    <name type="scientific">Filimonas lacunae</name>
    <dbReference type="NCBI Taxonomy" id="477680"/>
    <lineage>
        <taxon>Bacteria</taxon>
        <taxon>Pseudomonadati</taxon>
        <taxon>Bacteroidota</taxon>
        <taxon>Chitinophagia</taxon>
        <taxon>Chitinophagales</taxon>
        <taxon>Chitinophagaceae</taxon>
        <taxon>Filimonas</taxon>
    </lineage>
</organism>
<keyword evidence="1" id="KW-0812">Transmembrane</keyword>
<proteinExistence type="predicted"/>
<feature type="transmembrane region" description="Helical" evidence="1">
    <location>
        <begin position="103"/>
        <end position="121"/>
    </location>
</feature>
<dbReference type="OrthoDB" id="678688at2"/>
<accession>A0A1N7QV13</accession>
<feature type="transmembrane region" description="Helical" evidence="1">
    <location>
        <begin position="6"/>
        <end position="26"/>
    </location>
</feature>
<feature type="transmembrane region" description="Helical" evidence="1">
    <location>
        <begin position="47"/>
        <end position="67"/>
    </location>
</feature>
<protein>
    <recommendedName>
        <fullName evidence="4">Transmembrane protein</fullName>
    </recommendedName>
</protein>
<dbReference type="RefSeq" id="WP_076380653.1">
    <property type="nucleotide sequence ID" value="NZ_AP017422.1"/>
</dbReference>
<evidence type="ECO:0008006" key="4">
    <source>
        <dbReference type="Google" id="ProtNLM"/>
    </source>
</evidence>
<name>A0A1N7QV13_9BACT</name>
<dbReference type="Proteomes" id="UP000186917">
    <property type="component" value="Unassembled WGS sequence"/>
</dbReference>
<evidence type="ECO:0000313" key="2">
    <source>
        <dbReference type="EMBL" id="SIT26713.1"/>
    </source>
</evidence>
<gene>
    <name evidence="2" type="ORF">SAMN05421788_10737</name>
</gene>
<keyword evidence="3" id="KW-1185">Reference proteome</keyword>
<keyword evidence="1" id="KW-0472">Membrane</keyword>
<evidence type="ECO:0000313" key="3">
    <source>
        <dbReference type="Proteomes" id="UP000186917"/>
    </source>
</evidence>
<dbReference type="EMBL" id="FTOR01000007">
    <property type="protein sequence ID" value="SIT26713.1"/>
    <property type="molecule type" value="Genomic_DNA"/>
</dbReference>
<dbReference type="STRING" id="477680.SAMN05421788_10737"/>
<reference evidence="3" key="1">
    <citation type="submission" date="2017-01" db="EMBL/GenBank/DDBJ databases">
        <authorList>
            <person name="Varghese N."/>
            <person name="Submissions S."/>
        </authorList>
    </citation>
    <scope>NUCLEOTIDE SEQUENCE [LARGE SCALE GENOMIC DNA]</scope>
    <source>
        <strain evidence="3">DSM 21054</strain>
    </source>
</reference>
<dbReference type="AlphaFoldDB" id="A0A1N7QV13"/>
<evidence type="ECO:0000256" key="1">
    <source>
        <dbReference type="SAM" id="Phobius"/>
    </source>
</evidence>